<organism evidence="1 2">
    <name type="scientific">Streptomyces spororaveus</name>
    <dbReference type="NCBI Taxonomy" id="284039"/>
    <lineage>
        <taxon>Bacteria</taxon>
        <taxon>Bacillati</taxon>
        <taxon>Actinomycetota</taxon>
        <taxon>Actinomycetes</taxon>
        <taxon>Kitasatosporales</taxon>
        <taxon>Streptomycetaceae</taxon>
        <taxon>Streptomyces</taxon>
    </lineage>
</organism>
<dbReference type="Proteomes" id="UP000608522">
    <property type="component" value="Unassembled WGS sequence"/>
</dbReference>
<dbReference type="EMBL" id="BNED01000005">
    <property type="protein sequence ID" value="GHI75642.1"/>
    <property type="molecule type" value="Genomic_DNA"/>
</dbReference>
<reference evidence="2" key="1">
    <citation type="submission" date="2023-07" db="EMBL/GenBank/DDBJ databases">
        <title>Whole genome shotgun sequence of Streptomyces spororaveus NBRC 15456.</title>
        <authorList>
            <person name="Komaki H."/>
            <person name="Tamura T."/>
        </authorList>
    </citation>
    <scope>NUCLEOTIDE SEQUENCE [LARGE SCALE GENOMIC DNA]</scope>
    <source>
        <strain evidence="2">NBRC 15456</strain>
    </source>
</reference>
<keyword evidence="2" id="KW-1185">Reference proteome</keyword>
<protein>
    <submittedName>
        <fullName evidence="1">Uncharacterized protein</fullName>
    </submittedName>
</protein>
<proteinExistence type="predicted"/>
<accession>A0ABQ3T5G7</accession>
<gene>
    <name evidence="1" type="ORF">Sspor_12030</name>
</gene>
<evidence type="ECO:0000313" key="1">
    <source>
        <dbReference type="EMBL" id="GHI75642.1"/>
    </source>
</evidence>
<comment type="caution">
    <text evidence="1">The sequence shown here is derived from an EMBL/GenBank/DDBJ whole genome shotgun (WGS) entry which is preliminary data.</text>
</comment>
<sequence>MCGRTYRISCRIVGSTELSATNALGAFASGAGALAPAVAAPAIVRAVAAAVTATARRALIGGKDVELLIEPSICGAADVIATMLPDAGSVPVRSGRTAPALVRTYAERVTGRARGAVTPGER</sequence>
<evidence type="ECO:0000313" key="2">
    <source>
        <dbReference type="Proteomes" id="UP000608522"/>
    </source>
</evidence>
<name>A0ABQ3T5G7_9ACTN</name>